<evidence type="ECO:0000313" key="9">
    <source>
        <dbReference type="EMBL" id="RGT53164.1"/>
    </source>
</evidence>
<feature type="domain" description="Histidine kinase" evidence="8">
    <location>
        <begin position="453"/>
        <end position="653"/>
    </location>
</feature>
<protein>
    <recommendedName>
        <fullName evidence="2">histidine kinase</fullName>
        <ecNumber evidence="2">2.7.13.3</ecNumber>
    </recommendedName>
</protein>
<evidence type="ECO:0000313" key="11">
    <source>
        <dbReference type="EMBL" id="RYT78772.1"/>
    </source>
</evidence>
<keyword evidence="6" id="KW-1133">Transmembrane helix</keyword>
<evidence type="ECO:0000259" key="8">
    <source>
        <dbReference type="PROSITE" id="PS50109"/>
    </source>
</evidence>
<dbReference type="InterPro" id="IPR005467">
    <property type="entry name" value="His_kinase_dom"/>
</dbReference>
<feature type="transmembrane region" description="Helical" evidence="6">
    <location>
        <begin position="401"/>
        <end position="418"/>
    </location>
</feature>
<reference evidence="11 14" key="2">
    <citation type="journal article" date="2019" name="Science, e1252229">
        <title>Invertible promoters mediate bacterial phase variation, antibiotic resistance, and host adaptation in the gut.</title>
        <authorList>
            <person name="Jiang X."/>
            <person name="Hall A.B."/>
            <person name="Arthur T.D."/>
            <person name="Plichta D.R."/>
            <person name="Covington C.T."/>
            <person name="Poyet M."/>
            <person name="Crothers J."/>
            <person name="Moses P.L."/>
            <person name="Tolonen A.C."/>
            <person name="Vlamakis H."/>
            <person name="Alm E.J."/>
            <person name="Xavier R.J."/>
        </authorList>
    </citation>
    <scope>NUCLEOTIDE SEQUENCE [LARGE SCALE GENOMIC DNA]</scope>
    <source>
        <strain evidence="11">Bf_0095</strain>
        <strain evidence="14">bf_0095</strain>
    </source>
</reference>
<dbReference type="OrthoDB" id="368131at2"/>
<dbReference type="Gene3D" id="1.10.287.130">
    <property type="match status" value="1"/>
</dbReference>
<dbReference type="EC" id="2.7.13.3" evidence="2"/>
<proteinExistence type="predicted"/>
<name>A0A412P9N9_9BACE</name>
<evidence type="ECO:0000256" key="4">
    <source>
        <dbReference type="ARBA" id="ARBA00022777"/>
    </source>
</evidence>
<dbReference type="EMBL" id="RCXO01000023">
    <property type="protein sequence ID" value="RYT78772.1"/>
    <property type="molecule type" value="Genomic_DNA"/>
</dbReference>
<keyword evidence="6" id="KW-0472">Membrane</keyword>
<dbReference type="SMART" id="SM00388">
    <property type="entry name" value="HisKA"/>
    <property type="match status" value="1"/>
</dbReference>
<dbReference type="PANTHER" id="PTHR43711">
    <property type="entry name" value="TWO-COMPONENT HISTIDINE KINASE"/>
    <property type="match status" value="1"/>
</dbReference>
<sequence>MKHTIIILLCFLCGHAYTLQAEDANAQQYQDSILKVAQAMPSTSDKLEYLRDIVYKHQYAPYNKPFSTALYREACAQKNVPYENLGAYYLAACYDKLHEPDTLAYWVDKLKSYVTEVGTYDYYLEQKAAISRALASKRQIEKAIYVAKETLQESLEHHSNNGEIAAYNSLACAYNVSSRGDEALKILLKAYQNFTPQTKPFLRIDILSRIAQVYGNAGQDSLKRPYLAQMDETLRDVVSREPETRKNWSNLRIDCEVKHVLHFMNRGKMAEAQEHIDKAKALLEDHVDPVFWLNVQLVQLQYYSRTKEYDKSIALIDEVTPIVLNHYVSTFATLINYKASTQIDKGDVDGAIETRRYLIAAQDSLDNAFSANQLQQVKEIYHIDELLLEKQKIKDTNYKQGFLFLMTLLVLMLLFYLYTRYLSRKIAVAEKVTADAAMQAEADNVTKDRLQSEISHDIRTPLNVVVGFAELLTESKELAPEAKVEYGKMIQENAENLLKYVNSILELSRLESGKTKYKHEGCEVMSLCRKGVEFARQVGNGRLAIRLDTNIQSQMICTDENWFSTLLSSLLVPAENDKNSYNIVVRIRYDKEKGIVTFKIIGTPLAKSRFENKTTLIRHEINAHFIHAFGGIYKVQSDTHEGPLVIFTWPKTGD</sequence>
<dbReference type="PANTHER" id="PTHR43711:SF26">
    <property type="entry name" value="SENSOR HISTIDINE KINASE RCSC"/>
    <property type="match status" value="1"/>
</dbReference>
<evidence type="ECO:0000256" key="1">
    <source>
        <dbReference type="ARBA" id="ARBA00000085"/>
    </source>
</evidence>
<evidence type="ECO:0000256" key="2">
    <source>
        <dbReference type="ARBA" id="ARBA00012438"/>
    </source>
</evidence>
<evidence type="ECO:0000256" key="6">
    <source>
        <dbReference type="SAM" id="Phobius"/>
    </source>
</evidence>
<keyword evidence="7" id="KW-0732">Signal</keyword>
<comment type="catalytic activity">
    <reaction evidence="1">
        <text>ATP + protein L-histidine = ADP + protein N-phospho-L-histidine.</text>
        <dbReference type="EC" id="2.7.13.3"/>
    </reaction>
</comment>
<evidence type="ECO:0000313" key="12">
    <source>
        <dbReference type="Proteomes" id="UP000284772"/>
    </source>
</evidence>
<dbReference type="Proteomes" id="UP000291191">
    <property type="component" value="Unassembled WGS sequence"/>
</dbReference>
<dbReference type="CDD" id="cd00082">
    <property type="entry name" value="HisKA"/>
    <property type="match status" value="1"/>
</dbReference>
<feature type="signal peptide" evidence="7">
    <location>
        <begin position="1"/>
        <end position="21"/>
    </location>
</feature>
<keyword evidence="14" id="KW-1185">Reference proteome</keyword>
<dbReference type="PROSITE" id="PS50109">
    <property type="entry name" value="HIS_KIN"/>
    <property type="match status" value="1"/>
</dbReference>
<dbReference type="GO" id="GO:0000155">
    <property type="term" value="F:phosphorelay sensor kinase activity"/>
    <property type="evidence" value="ECO:0007669"/>
    <property type="project" value="InterPro"/>
</dbReference>
<dbReference type="EMBL" id="QRWT01000007">
    <property type="protein sequence ID" value="RGT53164.1"/>
    <property type="molecule type" value="Genomic_DNA"/>
</dbReference>
<evidence type="ECO:0000313" key="13">
    <source>
        <dbReference type="Proteomes" id="UP000285013"/>
    </source>
</evidence>
<evidence type="ECO:0000256" key="5">
    <source>
        <dbReference type="ARBA" id="ARBA00023012"/>
    </source>
</evidence>
<evidence type="ECO:0000256" key="7">
    <source>
        <dbReference type="SAM" id="SignalP"/>
    </source>
</evidence>
<dbReference type="Proteomes" id="UP000284772">
    <property type="component" value="Unassembled WGS sequence"/>
</dbReference>
<keyword evidence="5" id="KW-0902">Two-component regulatory system</keyword>
<dbReference type="RefSeq" id="WP_021967364.1">
    <property type="nucleotide sequence ID" value="NZ_CABMMK010000001.1"/>
</dbReference>
<comment type="caution">
    <text evidence="9">The sequence shown here is derived from an EMBL/GenBank/DDBJ whole genome shotgun (WGS) entry which is preliminary data.</text>
</comment>
<keyword evidence="3" id="KW-0808">Transferase</keyword>
<organism evidence="9 12">
    <name type="scientific">Bacteroides intestinalis</name>
    <dbReference type="NCBI Taxonomy" id="329854"/>
    <lineage>
        <taxon>Bacteria</taxon>
        <taxon>Pseudomonadati</taxon>
        <taxon>Bacteroidota</taxon>
        <taxon>Bacteroidia</taxon>
        <taxon>Bacteroidales</taxon>
        <taxon>Bacteroidaceae</taxon>
        <taxon>Bacteroides</taxon>
    </lineage>
</organism>
<dbReference type="EMBL" id="QRPE01000002">
    <property type="protein sequence ID" value="RHL95877.1"/>
    <property type="molecule type" value="Genomic_DNA"/>
</dbReference>
<feature type="chain" id="PRO_5044602149" description="histidine kinase" evidence="7">
    <location>
        <begin position="22"/>
        <end position="654"/>
    </location>
</feature>
<keyword evidence="4 9" id="KW-0418">Kinase</keyword>
<gene>
    <name evidence="9" type="ORF">DWX27_09390</name>
    <name evidence="10" type="ORF">DWZ95_03420</name>
    <name evidence="11" type="ORF">EAJ06_16765</name>
</gene>
<dbReference type="SUPFAM" id="SSF48452">
    <property type="entry name" value="TPR-like"/>
    <property type="match status" value="1"/>
</dbReference>
<evidence type="ECO:0000256" key="3">
    <source>
        <dbReference type="ARBA" id="ARBA00022679"/>
    </source>
</evidence>
<dbReference type="Proteomes" id="UP000285013">
    <property type="component" value="Unassembled WGS sequence"/>
</dbReference>
<dbReference type="InterPro" id="IPR036097">
    <property type="entry name" value="HisK_dim/P_sf"/>
</dbReference>
<dbReference type="InterPro" id="IPR050736">
    <property type="entry name" value="Sensor_HK_Regulatory"/>
</dbReference>
<accession>A0A412P9N9</accession>
<dbReference type="AlphaFoldDB" id="A0A412P9N9"/>
<dbReference type="Gene3D" id="1.25.40.10">
    <property type="entry name" value="Tetratricopeptide repeat domain"/>
    <property type="match status" value="1"/>
</dbReference>
<dbReference type="InterPro" id="IPR011990">
    <property type="entry name" value="TPR-like_helical_dom_sf"/>
</dbReference>
<reference evidence="12 13" key="1">
    <citation type="submission" date="2018-08" db="EMBL/GenBank/DDBJ databases">
        <title>A genome reference for cultivated species of the human gut microbiota.</title>
        <authorList>
            <person name="Zou Y."/>
            <person name="Xue W."/>
            <person name="Luo G."/>
        </authorList>
    </citation>
    <scope>NUCLEOTIDE SEQUENCE [LARGE SCALE GENOMIC DNA]</scope>
    <source>
        <strain evidence="9 12">AF19-10AC</strain>
        <strain evidence="10 13">AF36-16BH</strain>
    </source>
</reference>
<keyword evidence="6" id="KW-0812">Transmembrane</keyword>
<evidence type="ECO:0000313" key="14">
    <source>
        <dbReference type="Proteomes" id="UP000291191"/>
    </source>
</evidence>
<dbReference type="Pfam" id="PF00512">
    <property type="entry name" value="HisKA"/>
    <property type="match status" value="1"/>
</dbReference>
<dbReference type="InterPro" id="IPR003661">
    <property type="entry name" value="HisK_dim/P_dom"/>
</dbReference>
<evidence type="ECO:0000313" key="10">
    <source>
        <dbReference type="EMBL" id="RHL95877.1"/>
    </source>
</evidence>
<dbReference type="SUPFAM" id="SSF47384">
    <property type="entry name" value="Homodimeric domain of signal transducing histidine kinase"/>
    <property type="match status" value="1"/>
</dbReference>